<dbReference type="PANTHER" id="PTHR30437">
    <property type="entry name" value="TRANSCRIPTION ELONGATION FACTOR GREA"/>
    <property type="match status" value="1"/>
</dbReference>
<dbReference type="Proteomes" id="UP000324376">
    <property type="component" value="Unassembled WGS sequence"/>
</dbReference>
<keyword evidence="2" id="KW-0251">Elongation factor</keyword>
<evidence type="ECO:0000313" key="2">
    <source>
        <dbReference type="EMBL" id="TYP75302.1"/>
    </source>
</evidence>
<evidence type="ECO:0000313" key="3">
    <source>
        <dbReference type="Proteomes" id="UP000324376"/>
    </source>
</evidence>
<dbReference type="GO" id="GO:0003677">
    <property type="term" value="F:DNA binding"/>
    <property type="evidence" value="ECO:0007669"/>
    <property type="project" value="InterPro"/>
</dbReference>
<gene>
    <name evidence="2" type="ORF">BD809_103366</name>
</gene>
<dbReference type="SUPFAM" id="SSF54534">
    <property type="entry name" value="FKBP-like"/>
    <property type="match status" value="1"/>
</dbReference>
<dbReference type="PANTHER" id="PTHR30437:SF4">
    <property type="entry name" value="TRANSCRIPTION ELONGATION FACTOR GREA"/>
    <property type="match status" value="1"/>
</dbReference>
<dbReference type="InterPro" id="IPR023459">
    <property type="entry name" value="Tscrpt_elong_fac_GreA/B_fam"/>
</dbReference>
<keyword evidence="3" id="KW-1185">Reference proteome</keyword>
<evidence type="ECO:0000259" key="1">
    <source>
        <dbReference type="Pfam" id="PF01272"/>
    </source>
</evidence>
<accession>A0A5S5C9X3</accession>
<organism evidence="2 3">
    <name type="scientific">Aquimarina intermedia</name>
    <dbReference type="NCBI Taxonomy" id="350814"/>
    <lineage>
        <taxon>Bacteria</taxon>
        <taxon>Pseudomonadati</taxon>
        <taxon>Bacteroidota</taxon>
        <taxon>Flavobacteriia</taxon>
        <taxon>Flavobacteriales</taxon>
        <taxon>Flavobacteriaceae</taxon>
        <taxon>Aquimarina</taxon>
    </lineage>
</organism>
<dbReference type="GO" id="GO:0032784">
    <property type="term" value="P:regulation of DNA-templated transcription elongation"/>
    <property type="evidence" value="ECO:0007669"/>
    <property type="project" value="InterPro"/>
</dbReference>
<dbReference type="AlphaFoldDB" id="A0A5S5C9X3"/>
<dbReference type="InterPro" id="IPR001437">
    <property type="entry name" value="Tscrpt_elong_fac_GreA/B_C"/>
</dbReference>
<proteinExistence type="predicted"/>
<keyword evidence="2" id="KW-0648">Protein biosynthesis</keyword>
<sequence>MSRAFVKEDDHEEVPIIPPRAHLPEGFVNYVTPVGMELLLTERKTLLAKRASLNIDDEKDRRFAIAMLDGKSQLLNSRIATAKVVHPTTHHTNDTVRFGATITLKIMESGKSEVFRIVGVDEANIAKKKIAYTSPMARILINKSEGDTATLILERGCRVFEIQKITYK</sequence>
<feature type="domain" description="Transcription elongation factor GreA/GreB C-terminal" evidence="1">
    <location>
        <begin position="92"/>
        <end position="167"/>
    </location>
</feature>
<dbReference type="Gene3D" id="3.10.50.30">
    <property type="entry name" value="Transcription elongation factor, GreA/GreB, C-terminal domain"/>
    <property type="match status" value="1"/>
</dbReference>
<dbReference type="GO" id="GO:0006354">
    <property type="term" value="P:DNA-templated transcription elongation"/>
    <property type="evidence" value="ECO:0007669"/>
    <property type="project" value="TreeGrafter"/>
</dbReference>
<dbReference type="RefSeq" id="WP_148782285.1">
    <property type="nucleotide sequence ID" value="NZ_VNHU01000003.1"/>
</dbReference>
<dbReference type="GO" id="GO:0070063">
    <property type="term" value="F:RNA polymerase binding"/>
    <property type="evidence" value="ECO:0007669"/>
    <property type="project" value="InterPro"/>
</dbReference>
<dbReference type="EMBL" id="VNHU01000003">
    <property type="protein sequence ID" value="TYP75302.1"/>
    <property type="molecule type" value="Genomic_DNA"/>
</dbReference>
<comment type="caution">
    <text evidence="2">The sequence shown here is derived from an EMBL/GenBank/DDBJ whole genome shotgun (WGS) entry which is preliminary data.</text>
</comment>
<dbReference type="GO" id="GO:0003746">
    <property type="term" value="F:translation elongation factor activity"/>
    <property type="evidence" value="ECO:0007669"/>
    <property type="project" value="UniProtKB-KW"/>
</dbReference>
<dbReference type="Pfam" id="PF01272">
    <property type="entry name" value="GreA_GreB"/>
    <property type="match status" value="1"/>
</dbReference>
<protein>
    <submittedName>
        <fullName evidence="2">Transcription elongation factor GreB</fullName>
    </submittedName>
</protein>
<reference evidence="2 3" key="1">
    <citation type="submission" date="2019-07" db="EMBL/GenBank/DDBJ databases">
        <title>Genomic Encyclopedia of Archaeal and Bacterial Type Strains, Phase II (KMG-II): from individual species to whole genera.</title>
        <authorList>
            <person name="Goeker M."/>
        </authorList>
    </citation>
    <scope>NUCLEOTIDE SEQUENCE [LARGE SCALE GENOMIC DNA]</scope>
    <source>
        <strain evidence="2 3">DSM 17527</strain>
    </source>
</reference>
<dbReference type="InterPro" id="IPR036953">
    <property type="entry name" value="GreA/GreB_C_sf"/>
</dbReference>
<name>A0A5S5C9X3_9FLAO</name>
<dbReference type="OrthoDB" id="1094048at2"/>